<sequence>MTPFTESPAQESHHSAPAVATVLLCLLLLLIGSAALADAPSRLVSEPFPGLLAAVEAARAVDHKLDRVGIVRDREANAYRVVFEESSDPADILNAQRIAGQAGLRVQVVSVDPSLPPPMPVAYVTVSTFTDPEEAVGEAAQARNRGELADVEPVRQDIGLTSVQLTGYTNRANARRVARNLEAEGIEAVIFSPAHERDYVVAAGAFRDDRRAREQTRRLQVLGYTNVSLVPLRGQVERYEVVVVSGDVPPGFDPAPGVITLRRPPPPPGEGVLVLGERRDPVAAFATPAQPDRTARIGLDEVRAEAGVLTDDSARADGSHYLHAGIVAEWPFNDRWSGRLAARVDSYIQTGDDDFTRTILDYGESFVRYRAPQRRVTLGAQTVLWGRMDDHAPTDRLSVQDVRRFMLDDLQDRRRAVFAARWEEFIGEYKMDFMVIPVFRPAEVPRHDNIWSPVDRSRGRIIGMPDDPLLSPLISEGRFAEDDDGFGGWGIRLSRAGRGFDYAVTLQHARHSLPYYELDRDVRAALLADPNDIGGALAASSDTFIARHPRTWVVGGDLGFSVGRSTLRFEAAWLSDHPATTEDLRYLEVEAFDWAAGVEFFPGDADLRVNVQVGGLHLMTSEDLLDRENVYTLFGDAENTFARDRWRARLRYSLGIDRHDVYLNPELAFIAWEPHEIYLGYHHFDGARDTLGGFHRDHDLITLGWRARY</sequence>
<dbReference type="InterPro" id="IPR007730">
    <property type="entry name" value="SPOR-like_dom"/>
</dbReference>
<protein>
    <recommendedName>
        <fullName evidence="1">SPOR domain-containing protein</fullName>
    </recommendedName>
</protein>
<dbReference type="OrthoDB" id="9769143at2"/>
<keyword evidence="3" id="KW-1185">Reference proteome</keyword>
<evidence type="ECO:0000259" key="1">
    <source>
        <dbReference type="PROSITE" id="PS51724"/>
    </source>
</evidence>
<dbReference type="STRING" id="108003.B1C78_03665"/>
<organism evidence="2 3">
    <name type="scientific">Thioalkalivibrio denitrificans</name>
    <dbReference type="NCBI Taxonomy" id="108003"/>
    <lineage>
        <taxon>Bacteria</taxon>
        <taxon>Pseudomonadati</taxon>
        <taxon>Pseudomonadota</taxon>
        <taxon>Gammaproteobacteria</taxon>
        <taxon>Chromatiales</taxon>
        <taxon>Ectothiorhodospiraceae</taxon>
        <taxon>Thioalkalivibrio</taxon>
    </lineage>
</organism>
<dbReference type="InterPro" id="IPR036680">
    <property type="entry name" value="SPOR-like_sf"/>
</dbReference>
<evidence type="ECO:0000313" key="2">
    <source>
        <dbReference type="EMBL" id="OOG27246.1"/>
    </source>
</evidence>
<dbReference type="PROSITE" id="PS51724">
    <property type="entry name" value="SPOR"/>
    <property type="match status" value="1"/>
</dbReference>
<dbReference type="SUPFAM" id="SSF110997">
    <property type="entry name" value="Sporulation related repeat"/>
    <property type="match status" value="1"/>
</dbReference>
<accession>A0A1V3NR79</accession>
<reference evidence="2 3" key="1">
    <citation type="submission" date="2017-02" db="EMBL/GenBank/DDBJ databases">
        <title>Genomic diversity within the haloalkaliphilic genus Thioalkalivibrio.</title>
        <authorList>
            <person name="Ahn A.-C."/>
            <person name="Meier-Kolthoff J."/>
            <person name="Overmars L."/>
            <person name="Richter M."/>
            <person name="Woyke T."/>
            <person name="Sorokin D.Y."/>
            <person name="Muyzer G."/>
        </authorList>
    </citation>
    <scope>NUCLEOTIDE SEQUENCE [LARGE SCALE GENOMIC DNA]</scope>
    <source>
        <strain evidence="2 3">ALJD</strain>
    </source>
</reference>
<dbReference type="AlphaFoldDB" id="A0A1V3NR79"/>
<comment type="caution">
    <text evidence="2">The sequence shown here is derived from an EMBL/GenBank/DDBJ whole genome shotgun (WGS) entry which is preliminary data.</text>
</comment>
<dbReference type="Proteomes" id="UP000189462">
    <property type="component" value="Unassembled WGS sequence"/>
</dbReference>
<proteinExistence type="predicted"/>
<dbReference type="GO" id="GO:0042834">
    <property type="term" value="F:peptidoglycan binding"/>
    <property type="evidence" value="ECO:0007669"/>
    <property type="project" value="InterPro"/>
</dbReference>
<evidence type="ECO:0000313" key="3">
    <source>
        <dbReference type="Proteomes" id="UP000189462"/>
    </source>
</evidence>
<dbReference type="EMBL" id="MVBK01000020">
    <property type="protein sequence ID" value="OOG27246.1"/>
    <property type="molecule type" value="Genomic_DNA"/>
</dbReference>
<feature type="domain" description="SPOR" evidence="1">
    <location>
        <begin position="116"/>
        <end position="197"/>
    </location>
</feature>
<gene>
    <name evidence="2" type="ORF">B1C78_03665</name>
</gene>
<name>A0A1V3NR79_9GAMM</name>
<dbReference type="Gene3D" id="3.30.70.1070">
    <property type="entry name" value="Sporulation related repeat"/>
    <property type="match status" value="1"/>
</dbReference>
<dbReference type="Pfam" id="PF05036">
    <property type="entry name" value="SPOR"/>
    <property type="match status" value="1"/>
</dbReference>